<dbReference type="GeneID" id="67178707"/>
<evidence type="ECO:0000313" key="4">
    <source>
        <dbReference type="Proteomes" id="UP000826254"/>
    </source>
</evidence>
<dbReference type="Gene3D" id="1.10.260.40">
    <property type="entry name" value="lambda repressor-like DNA-binding domains"/>
    <property type="match status" value="1"/>
</dbReference>
<dbReference type="Gene3D" id="3.40.225.10">
    <property type="entry name" value="Class II aldolase/adducin N-terminal domain"/>
    <property type="match status" value="1"/>
</dbReference>
<proteinExistence type="predicted"/>
<dbReference type="PROSITE" id="PS50943">
    <property type="entry name" value="HTH_CROC1"/>
    <property type="match status" value="1"/>
</dbReference>
<dbReference type="Pfam" id="PF10120">
    <property type="entry name" value="ThiN"/>
    <property type="match status" value="1"/>
</dbReference>
<dbReference type="InterPro" id="IPR036409">
    <property type="entry name" value="Aldolase_II/adducin_N_sf"/>
</dbReference>
<evidence type="ECO:0000256" key="1">
    <source>
        <dbReference type="SAM" id="MobiDB-lite"/>
    </source>
</evidence>
<gene>
    <name evidence="3" type="ORF">K6T50_11155</name>
</gene>
<dbReference type="CDD" id="cd00093">
    <property type="entry name" value="HTH_XRE"/>
    <property type="match status" value="1"/>
</dbReference>
<dbReference type="AlphaFoldDB" id="A0A8T8WAJ3"/>
<feature type="domain" description="HTH cro/C1-type" evidence="2">
    <location>
        <begin position="20"/>
        <end position="48"/>
    </location>
</feature>
<organism evidence="3 4">
    <name type="scientific">Halobaculum magnesiiphilum</name>
    <dbReference type="NCBI Taxonomy" id="1017351"/>
    <lineage>
        <taxon>Archaea</taxon>
        <taxon>Methanobacteriati</taxon>
        <taxon>Methanobacteriota</taxon>
        <taxon>Stenosarchaea group</taxon>
        <taxon>Halobacteria</taxon>
        <taxon>Halobacteriales</taxon>
        <taxon>Haloferacaceae</taxon>
        <taxon>Halobaculum</taxon>
    </lineage>
</organism>
<dbReference type="GO" id="GO:0003677">
    <property type="term" value="F:DNA binding"/>
    <property type="evidence" value="ECO:0007669"/>
    <property type="project" value="InterPro"/>
</dbReference>
<dbReference type="RefSeq" id="WP_222606666.1">
    <property type="nucleotide sequence ID" value="NZ_CP081958.1"/>
</dbReference>
<dbReference type="PANTHER" id="PTHR40730">
    <property type="entry name" value="TRANSCRIPTIONAL REGULATOR PROTEIN-LIKE PROTEIN"/>
    <property type="match status" value="1"/>
</dbReference>
<protein>
    <submittedName>
        <fullName evidence="3">Helix-turn-helix domain-containing protein</fullName>
    </submittedName>
</protein>
<dbReference type="InterPro" id="IPR019293">
    <property type="entry name" value="ThiN"/>
</dbReference>
<accession>A0A8T8WAJ3</accession>
<dbReference type="SUPFAM" id="SSF53639">
    <property type="entry name" value="AraD/HMP-PK domain-like"/>
    <property type="match status" value="1"/>
</dbReference>
<dbReference type="PANTHER" id="PTHR40730:SF5">
    <property type="entry name" value="HTH CRO_C1-TYPE DOMAIN-CONTAINING PROTEIN"/>
    <property type="match status" value="1"/>
</dbReference>
<dbReference type="EMBL" id="CP081958">
    <property type="protein sequence ID" value="QZP36848.1"/>
    <property type="molecule type" value="Genomic_DNA"/>
</dbReference>
<name>A0A8T8WAJ3_9EURY</name>
<dbReference type="Proteomes" id="UP000826254">
    <property type="component" value="Chromosome"/>
</dbReference>
<evidence type="ECO:0000313" key="3">
    <source>
        <dbReference type="EMBL" id="QZP36848.1"/>
    </source>
</evidence>
<dbReference type="Pfam" id="PF01381">
    <property type="entry name" value="HTH_3"/>
    <property type="match status" value="1"/>
</dbReference>
<dbReference type="SUPFAM" id="SSF47413">
    <property type="entry name" value="lambda repressor-like DNA-binding domains"/>
    <property type="match status" value="1"/>
</dbReference>
<sequence length="333" mass="34909">MRFIEEVVVDEFLPTVRALLAESLRERDLTQREVADALGISQSAVSKYAHGDVATNDRVADDERVREAVDRVAEGLASGDLSRVGALVELEVLIRRLEAGDLLAELHEAAMPELAGAEYDFAVHDPDSGLRDRERTLSSLRRGVRTLTATSGFAGLIPHVGSNLVECVPGAVDIDDVAAVPGRIFDVKGTARVPSDPEFGVSEHVAGVLLSARAAGVDARAAVNVRYDPDLVEMLSELGVEAVEFEPNDHGETDAGAPDDPVRAAVAGRLGNGAGAGSDEGAAGDATDDRDGATDALGDVFAVYQTGGVGVEPVLYVVGPDAPTVSRRVRDIL</sequence>
<dbReference type="InterPro" id="IPR001387">
    <property type="entry name" value="Cro/C1-type_HTH"/>
</dbReference>
<dbReference type="InterPro" id="IPR010982">
    <property type="entry name" value="Lambda_DNA-bd_dom_sf"/>
</dbReference>
<reference evidence="3 4" key="1">
    <citation type="journal article" date="2021" name="Int. J. Syst. Evol. Microbiol.">
        <title>Halobaculum halophilum sp. nov. and Halobaculum salinum sp. nov., isolated from salt lake and saline soil.</title>
        <authorList>
            <person name="Cui H.L."/>
            <person name="Shi X.W."/>
            <person name="Yin X.M."/>
            <person name="Yang X.Y."/>
            <person name="Hou J."/>
            <person name="Zhu L."/>
        </authorList>
    </citation>
    <scope>NUCLEOTIDE SEQUENCE [LARGE SCALE GENOMIC DNA]</scope>
    <source>
        <strain evidence="3 4">NBRC 109044</strain>
    </source>
</reference>
<keyword evidence="4" id="KW-1185">Reference proteome</keyword>
<dbReference type="KEGG" id="hmp:K6T50_11155"/>
<feature type="region of interest" description="Disordered" evidence="1">
    <location>
        <begin position="269"/>
        <end position="291"/>
    </location>
</feature>
<evidence type="ECO:0000259" key="2">
    <source>
        <dbReference type="PROSITE" id="PS50943"/>
    </source>
</evidence>